<dbReference type="Gene3D" id="3.30.1300.10">
    <property type="entry name" value="Pantoate-beta-alanine ligase, C-terminal domain"/>
    <property type="match status" value="1"/>
</dbReference>
<dbReference type="FunFam" id="3.40.50.620:FF:000013">
    <property type="entry name" value="Pantothenate synthetase"/>
    <property type="match status" value="1"/>
</dbReference>
<name>A0A9Q9BXA3_9STAP</name>
<keyword evidence="3 8" id="KW-0436">Ligase</keyword>
<dbReference type="EMBL" id="SCWC02000002">
    <property type="protein sequence ID" value="KAA1040320.1"/>
    <property type="molecule type" value="Genomic_DNA"/>
</dbReference>
<reference evidence="10" key="2">
    <citation type="submission" date="2021-04" db="EMBL/GenBank/DDBJ databases">
        <title>Complete Genome Sequences of Macrococcus spp. from dog and cattle.</title>
        <authorList>
            <person name="Schwendener S."/>
            <person name="Perreten V."/>
        </authorList>
    </citation>
    <scope>NUCLEOTIDE SEQUENCE</scope>
    <source>
        <strain evidence="10">Epi0143-OL</strain>
    </source>
</reference>
<evidence type="ECO:0000313" key="10">
    <source>
        <dbReference type="EMBL" id="UTH14798.1"/>
    </source>
</evidence>
<feature type="binding site" evidence="8">
    <location>
        <position position="62"/>
    </location>
    <ligand>
        <name>beta-alanine</name>
        <dbReference type="ChEBI" id="CHEBI:57966"/>
    </ligand>
</feature>
<evidence type="ECO:0000256" key="7">
    <source>
        <dbReference type="ARBA" id="ARBA00048258"/>
    </source>
</evidence>
<comment type="miscellaneous">
    <text evidence="8">The reaction proceeds by a bi uni uni bi ping pong mechanism.</text>
</comment>
<evidence type="ECO:0000256" key="4">
    <source>
        <dbReference type="ARBA" id="ARBA00022655"/>
    </source>
</evidence>
<sequence>MTKRITSIKEMTAIANKHLQAGESIGFVPTMGALHDGHATLMKAAKQDNTVTVVSVFVNPLQFGPNEDFDAYPRDIDKDEALVKGIGIDYLFHPSAEEMYPKQDITLTVGRLASVLEGAKRPGHFDGVVTVVNKLFNIIKPTRAYFGRKDAQQLAIIEAMVEDFNQDIEIRGIDIVREADGLAKSSRNIYLTEAERLEAVALYNSLQLAKDLIDGGERDTAVIEEEITRYITSYSSGTVEEAAVYQYPELIKVDTLEGRCFISLAVKFSKARLIDNIIIGGTK</sequence>
<dbReference type="InterPro" id="IPR014729">
    <property type="entry name" value="Rossmann-like_a/b/a_fold"/>
</dbReference>
<feature type="binding site" evidence="8">
    <location>
        <position position="62"/>
    </location>
    <ligand>
        <name>(R)-pantoate</name>
        <dbReference type="ChEBI" id="CHEBI:15980"/>
    </ligand>
</feature>
<feature type="binding site" evidence="8">
    <location>
        <begin position="147"/>
        <end position="150"/>
    </location>
    <ligand>
        <name>ATP</name>
        <dbReference type="ChEBI" id="CHEBI:30616"/>
    </ligand>
</feature>
<dbReference type="GO" id="GO:0004592">
    <property type="term" value="F:pantoate-beta-alanine ligase activity"/>
    <property type="evidence" value="ECO:0007669"/>
    <property type="project" value="UniProtKB-UniRule"/>
</dbReference>
<dbReference type="HAMAP" id="MF_00158">
    <property type="entry name" value="PanC"/>
    <property type="match status" value="1"/>
</dbReference>
<dbReference type="EMBL" id="CP073809">
    <property type="protein sequence ID" value="UTH14798.1"/>
    <property type="molecule type" value="Genomic_DNA"/>
</dbReference>
<dbReference type="InterPro" id="IPR042176">
    <property type="entry name" value="Pantoate_ligase_C"/>
</dbReference>
<keyword evidence="4 8" id="KW-0566">Pantothenate biosynthesis</keyword>
<protein>
    <recommendedName>
        <fullName evidence="8">Pantothenate synthetase</fullName>
        <shortName evidence="8">PS</shortName>
        <ecNumber evidence="8">6.3.2.1</ecNumber>
    </recommendedName>
    <alternativeName>
        <fullName evidence="8">Pantoate--beta-alanine ligase</fullName>
    </alternativeName>
    <alternativeName>
        <fullName evidence="8">Pantoate-activating enzyme</fullName>
    </alternativeName>
</protein>
<dbReference type="InterPro" id="IPR003721">
    <property type="entry name" value="Pantoate_ligase"/>
</dbReference>
<dbReference type="PANTHER" id="PTHR21299">
    <property type="entry name" value="CYTIDYLATE KINASE/PANTOATE-BETA-ALANINE LIGASE"/>
    <property type="match status" value="1"/>
</dbReference>
<evidence type="ECO:0000256" key="2">
    <source>
        <dbReference type="ARBA" id="ARBA00009256"/>
    </source>
</evidence>
<dbReference type="SUPFAM" id="SSF52374">
    <property type="entry name" value="Nucleotidylyl transferase"/>
    <property type="match status" value="1"/>
</dbReference>
<evidence type="ECO:0000256" key="5">
    <source>
        <dbReference type="ARBA" id="ARBA00022741"/>
    </source>
</evidence>
<keyword evidence="8" id="KW-0963">Cytoplasm</keyword>
<organism evidence="10 12">
    <name type="scientific">Macrococcus equipercicus</name>
    <dbReference type="NCBI Taxonomy" id="69967"/>
    <lineage>
        <taxon>Bacteria</taxon>
        <taxon>Bacillati</taxon>
        <taxon>Bacillota</taxon>
        <taxon>Bacilli</taxon>
        <taxon>Bacillales</taxon>
        <taxon>Staphylococcaceae</taxon>
        <taxon>Macrococcus</taxon>
    </lineage>
</organism>
<comment type="subunit">
    <text evidence="8">Homodimer.</text>
</comment>
<evidence type="ECO:0000256" key="3">
    <source>
        <dbReference type="ARBA" id="ARBA00022598"/>
    </source>
</evidence>
<keyword evidence="6 8" id="KW-0067">ATP-binding</keyword>
<dbReference type="GO" id="GO:0005524">
    <property type="term" value="F:ATP binding"/>
    <property type="evidence" value="ECO:0007669"/>
    <property type="project" value="UniProtKB-KW"/>
</dbReference>
<dbReference type="CDD" id="cd00560">
    <property type="entry name" value="PanC"/>
    <property type="match status" value="1"/>
</dbReference>
<dbReference type="OrthoDB" id="9773087at2"/>
<dbReference type="RefSeq" id="WP_149458783.1">
    <property type="nucleotide sequence ID" value="NZ_CP073809.1"/>
</dbReference>
<comment type="similarity">
    <text evidence="2 8">Belongs to the pantothenate synthetase family.</text>
</comment>
<evidence type="ECO:0000313" key="11">
    <source>
        <dbReference type="Proteomes" id="UP000295735"/>
    </source>
</evidence>
<dbReference type="Proteomes" id="UP000295735">
    <property type="component" value="Unassembled WGS sequence"/>
</dbReference>
<keyword evidence="5 8" id="KW-0547">Nucleotide-binding</keyword>
<dbReference type="PANTHER" id="PTHR21299:SF1">
    <property type="entry name" value="PANTOATE--BETA-ALANINE LIGASE"/>
    <property type="match status" value="1"/>
</dbReference>
<evidence type="ECO:0000313" key="12">
    <source>
        <dbReference type="Proteomes" id="UP001057381"/>
    </source>
</evidence>
<comment type="catalytic activity">
    <reaction evidence="7 8">
        <text>(R)-pantoate + beta-alanine + ATP = (R)-pantothenate + AMP + diphosphate + H(+)</text>
        <dbReference type="Rhea" id="RHEA:10912"/>
        <dbReference type="ChEBI" id="CHEBI:15378"/>
        <dbReference type="ChEBI" id="CHEBI:15980"/>
        <dbReference type="ChEBI" id="CHEBI:29032"/>
        <dbReference type="ChEBI" id="CHEBI:30616"/>
        <dbReference type="ChEBI" id="CHEBI:33019"/>
        <dbReference type="ChEBI" id="CHEBI:57966"/>
        <dbReference type="ChEBI" id="CHEBI:456215"/>
        <dbReference type="EC" id="6.3.2.1"/>
    </reaction>
</comment>
<comment type="pathway">
    <text evidence="1 8">Cofactor biosynthesis; (R)-pantothenate biosynthesis; (R)-pantothenate from (R)-pantoate and beta-alanine: step 1/1.</text>
</comment>
<comment type="subcellular location">
    <subcellularLocation>
        <location evidence="8">Cytoplasm</location>
    </subcellularLocation>
</comment>
<comment type="function">
    <text evidence="8">Catalyzes the condensation of pantoate with beta-alanine in an ATP-dependent reaction via a pantoyl-adenylate intermediate.</text>
</comment>
<evidence type="ECO:0000256" key="6">
    <source>
        <dbReference type="ARBA" id="ARBA00022840"/>
    </source>
</evidence>
<feature type="binding site" evidence="8">
    <location>
        <begin position="184"/>
        <end position="187"/>
    </location>
    <ligand>
        <name>ATP</name>
        <dbReference type="ChEBI" id="CHEBI:30616"/>
    </ligand>
</feature>
<feature type="binding site" evidence="8">
    <location>
        <position position="153"/>
    </location>
    <ligand>
        <name>(R)-pantoate</name>
        <dbReference type="ChEBI" id="CHEBI:15980"/>
    </ligand>
</feature>
<dbReference type="GO" id="GO:0015940">
    <property type="term" value="P:pantothenate biosynthetic process"/>
    <property type="evidence" value="ECO:0007669"/>
    <property type="project" value="UniProtKB-UniRule"/>
</dbReference>
<accession>A0A9Q9BXA3</accession>
<dbReference type="Gene3D" id="3.40.50.620">
    <property type="entry name" value="HUPs"/>
    <property type="match status" value="1"/>
</dbReference>
<feature type="binding site" evidence="8">
    <location>
        <begin position="31"/>
        <end position="38"/>
    </location>
    <ligand>
        <name>ATP</name>
        <dbReference type="ChEBI" id="CHEBI:30616"/>
    </ligand>
</feature>
<evidence type="ECO:0000256" key="1">
    <source>
        <dbReference type="ARBA" id="ARBA00004990"/>
    </source>
</evidence>
<feature type="active site" description="Proton donor" evidence="8">
    <location>
        <position position="38"/>
    </location>
</feature>
<dbReference type="GO" id="GO:0005829">
    <property type="term" value="C:cytosol"/>
    <property type="evidence" value="ECO:0007669"/>
    <property type="project" value="TreeGrafter"/>
</dbReference>
<keyword evidence="11" id="KW-1185">Reference proteome</keyword>
<proteinExistence type="inferred from homology"/>
<dbReference type="AlphaFoldDB" id="A0A9Q9BXA3"/>
<dbReference type="KEGG" id="mequ:KFV11_05465"/>
<feature type="binding site" evidence="8">
    <location>
        <position position="176"/>
    </location>
    <ligand>
        <name>ATP</name>
        <dbReference type="ChEBI" id="CHEBI:30616"/>
    </ligand>
</feature>
<dbReference type="NCBIfam" id="TIGR00018">
    <property type="entry name" value="panC"/>
    <property type="match status" value="1"/>
</dbReference>
<dbReference type="EC" id="6.3.2.1" evidence="8"/>
<evidence type="ECO:0000256" key="8">
    <source>
        <dbReference type="HAMAP-Rule" id="MF_00158"/>
    </source>
</evidence>
<gene>
    <name evidence="8 10" type="primary">panC</name>
    <name evidence="9" type="ORF">ERX35_004830</name>
    <name evidence="10" type="ORF">KFV11_05465</name>
</gene>
<dbReference type="Proteomes" id="UP001057381">
    <property type="component" value="Chromosome"/>
</dbReference>
<dbReference type="Pfam" id="PF02569">
    <property type="entry name" value="Pantoate_ligase"/>
    <property type="match status" value="1"/>
</dbReference>
<reference evidence="9 11" key="1">
    <citation type="submission" date="2019-09" db="EMBL/GenBank/DDBJ databases">
        <authorList>
            <person name="Mazhar S."/>
            <person name="Altermann E."/>
            <person name="Hill C."/>
            <person name="Mcauliffe O."/>
        </authorList>
    </citation>
    <scope>NUCLEOTIDE SEQUENCE [LARGE SCALE GENOMIC DNA]</scope>
    <source>
        <strain evidence="9 11">ATCC 51831</strain>
    </source>
</reference>
<evidence type="ECO:0000313" key="9">
    <source>
        <dbReference type="EMBL" id="KAA1040320.1"/>
    </source>
</evidence>